<accession>A0A2T4YLG3</accession>
<feature type="non-terminal residue" evidence="1">
    <location>
        <position position="1"/>
    </location>
</feature>
<sequence>TVGAMGAAMLSQLGHSVTRENFRDHSLVSRIESILPHSGVHIVLIDEAQHALNSASEMKLAGNRDFWKRVTQGSYPFGLVLSGTSRIKEVVLQDRQLSRRTIFVEGRRLVDNDADDTEGLIGKYAADASLECEVTADLALRVMHACAYTFGEVCKLIIAAVEDALITEATTLTINNFASAYAADTDCEPQDNPFITPEWARLPIAGAVSTATPLDRLAVGRGGF</sequence>
<reference evidence="1 2" key="1">
    <citation type="submission" date="2018-04" db="EMBL/GenBank/DDBJ databases">
        <title>Genomic Encyclopedia of Archaeal and Bacterial Type Strains, Phase II (KMG-II): from individual species to whole genera.</title>
        <authorList>
            <person name="Goeker M."/>
        </authorList>
    </citation>
    <scope>NUCLEOTIDE SEQUENCE [LARGE SCALE GENOMIC DNA]</scope>
    <source>
        <strain evidence="1 2">DSM 25521</strain>
    </source>
</reference>
<organism evidence="1 2">
    <name type="scientific">Phreatobacter oligotrophus</name>
    <dbReference type="NCBI Taxonomy" id="1122261"/>
    <lineage>
        <taxon>Bacteria</taxon>
        <taxon>Pseudomonadati</taxon>
        <taxon>Pseudomonadota</taxon>
        <taxon>Alphaproteobacteria</taxon>
        <taxon>Hyphomicrobiales</taxon>
        <taxon>Phreatobacteraceae</taxon>
        <taxon>Phreatobacter</taxon>
    </lineage>
</organism>
<comment type="caution">
    <text evidence="1">The sequence shown here is derived from an EMBL/GenBank/DDBJ whole genome shotgun (WGS) entry which is preliminary data.</text>
</comment>
<dbReference type="EMBL" id="PZZL01000038">
    <property type="protein sequence ID" value="PTM44033.1"/>
    <property type="molecule type" value="Genomic_DNA"/>
</dbReference>
<evidence type="ECO:0000313" key="2">
    <source>
        <dbReference type="Proteomes" id="UP000241808"/>
    </source>
</evidence>
<proteinExistence type="predicted"/>
<gene>
    <name evidence="1" type="ORF">C8P69_1384</name>
</gene>
<name>A0A2T4YLG3_9HYPH</name>
<dbReference type="RefSeq" id="WP_146167445.1">
    <property type="nucleotide sequence ID" value="NZ_PZZL01000038.1"/>
</dbReference>
<dbReference type="AlphaFoldDB" id="A0A2T4YLG3"/>
<protein>
    <submittedName>
        <fullName evidence="1">TniB protein</fullName>
    </submittedName>
</protein>
<evidence type="ECO:0000313" key="1">
    <source>
        <dbReference type="EMBL" id="PTM44033.1"/>
    </source>
</evidence>
<dbReference type="Proteomes" id="UP000241808">
    <property type="component" value="Unassembled WGS sequence"/>
</dbReference>
<dbReference type="OrthoDB" id="5288220at2"/>
<keyword evidence="2" id="KW-1185">Reference proteome</keyword>